<sequence>MSDDASAAASGGTAGGDVVLASAGYDHTIRFWEALSGLCVRTINYPDSQINRLAISPDKRFLVAAGNPHVRLFDVQSNNPNPISTFDGHKGNVTAVAYQAAGRWIVTGSEDGTVKVWDVRAPTPQRDLPIKHPVSDCVIHPNLGELISCDASGSVRVWDLGETRCTLELVPEEDVAARSVAVNSDGSVLVAANNKGRFFVWRLKSGGGAITVEGSPAGMGGSGKGSGTGADVNGDVQAGEAMVNPLQKVQAHSKYITKAVMSPDTNVLATCSADHTVKTWRLVSDPSHPAASTHPTLTSLPEDTDEEVGFLLDRTLQGHQRWVWDAAFSADSAYLVTGSSDHTARLWDLASGETIRHYNGHQKAVVCVALHDVSL</sequence>
<feature type="repeat" description="WD" evidence="5">
    <location>
        <begin position="86"/>
        <end position="127"/>
    </location>
</feature>
<evidence type="ECO:0000313" key="7">
    <source>
        <dbReference type="Proteomes" id="UP000070544"/>
    </source>
</evidence>
<evidence type="ECO:0000313" key="6">
    <source>
        <dbReference type="EMBL" id="KXS11860.1"/>
    </source>
</evidence>
<accession>A0A139A4Z6</accession>
<evidence type="ECO:0000256" key="1">
    <source>
        <dbReference type="ARBA" id="ARBA00009890"/>
    </source>
</evidence>
<dbReference type="GO" id="GO:0031932">
    <property type="term" value="C:TORC2 complex"/>
    <property type="evidence" value="ECO:0007669"/>
    <property type="project" value="EnsemblFungi"/>
</dbReference>
<dbReference type="InterPro" id="IPR020472">
    <property type="entry name" value="WD40_PAC1"/>
</dbReference>
<dbReference type="PANTHER" id="PTHR19842:SF0">
    <property type="entry name" value="TARGET OF RAPAMYCIN COMPLEX SUBUNIT LST8"/>
    <property type="match status" value="1"/>
</dbReference>
<organism evidence="6 7">
    <name type="scientific">Gonapodya prolifera (strain JEL478)</name>
    <name type="common">Monoblepharis prolifera</name>
    <dbReference type="NCBI Taxonomy" id="1344416"/>
    <lineage>
        <taxon>Eukaryota</taxon>
        <taxon>Fungi</taxon>
        <taxon>Fungi incertae sedis</taxon>
        <taxon>Chytridiomycota</taxon>
        <taxon>Chytridiomycota incertae sedis</taxon>
        <taxon>Monoblepharidomycetes</taxon>
        <taxon>Monoblepharidales</taxon>
        <taxon>Gonapodyaceae</taxon>
        <taxon>Gonapodya</taxon>
    </lineage>
</organism>
<evidence type="ECO:0000256" key="3">
    <source>
        <dbReference type="ARBA" id="ARBA00022574"/>
    </source>
</evidence>
<dbReference type="STRING" id="1344416.A0A139A4Z6"/>
<dbReference type="GO" id="GO:0010008">
    <property type="term" value="C:endosome membrane"/>
    <property type="evidence" value="ECO:0007669"/>
    <property type="project" value="EnsemblFungi"/>
</dbReference>
<gene>
    <name evidence="6" type="ORF">M427DRAFT_60288</name>
</gene>
<dbReference type="Proteomes" id="UP000070544">
    <property type="component" value="Unassembled WGS sequence"/>
</dbReference>
<dbReference type="Gene3D" id="2.130.10.10">
    <property type="entry name" value="YVTN repeat-like/Quinoprotein amine dehydrogenase"/>
    <property type="match status" value="1"/>
</dbReference>
<dbReference type="PANTHER" id="PTHR19842">
    <property type="entry name" value="G BETA-LIKE PROTEIN GBL"/>
    <property type="match status" value="1"/>
</dbReference>
<feature type="repeat" description="WD" evidence="5">
    <location>
        <begin position="249"/>
        <end position="282"/>
    </location>
</feature>
<comment type="similarity">
    <text evidence="1">Belongs to the WD repeat LST8 family.</text>
</comment>
<dbReference type="GO" id="GO:0030950">
    <property type="term" value="P:establishment or maintenance of actin cytoskeleton polarity"/>
    <property type="evidence" value="ECO:0007669"/>
    <property type="project" value="EnsemblFungi"/>
</dbReference>
<dbReference type="PRINTS" id="PR00320">
    <property type="entry name" value="GPROTEINBRPT"/>
</dbReference>
<dbReference type="GO" id="GO:0031931">
    <property type="term" value="C:TORC1 complex"/>
    <property type="evidence" value="ECO:0007669"/>
    <property type="project" value="EnsemblFungi"/>
</dbReference>
<evidence type="ECO:0000256" key="4">
    <source>
        <dbReference type="ARBA" id="ARBA00022737"/>
    </source>
</evidence>
<dbReference type="InterPro" id="IPR011047">
    <property type="entry name" value="Quinoprotein_ADH-like_sf"/>
</dbReference>
<dbReference type="InterPro" id="IPR037588">
    <property type="entry name" value="MLST8"/>
</dbReference>
<feature type="repeat" description="WD" evidence="5">
    <location>
        <begin position="316"/>
        <end position="357"/>
    </location>
</feature>
<reference evidence="6 7" key="1">
    <citation type="journal article" date="2015" name="Genome Biol. Evol.">
        <title>Phylogenomic analyses indicate that early fungi evolved digesting cell walls of algal ancestors of land plants.</title>
        <authorList>
            <person name="Chang Y."/>
            <person name="Wang S."/>
            <person name="Sekimoto S."/>
            <person name="Aerts A.L."/>
            <person name="Choi C."/>
            <person name="Clum A."/>
            <person name="LaButti K.M."/>
            <person name="Lindquist E.A."/>
            <person name="Yee Ngan C."/>
            <person name="Ohm R.A."/>
            <person name="Salamov A.A."/>
            <person name="Grigoriev I.V."/>
            <person name="Spatafora J.W."/>
            <person name="Berbee M.L."/>
        </authorList>
    </citation>
    <scope>NUCLEOTIDE SEQUENCE [LARGE SCALE GENOMIC DNA]</scope>
    <source>
        <strain evidence="6 7">JEL478</strain>
    </source>
</reference>
<dbReference type="GO" id="GO:0031930">
    <property type="term" value="P:mitochondria-nucleus signaling pathway"/>
    <property type="evidence" value="ECO:0007669"/>
    <property type="project" value="EnsemblFungi"/>
</dbReference>
<evidence type="ECO:0000256" key="2">
    <source>
        <dbReference type="ARBA" id="ARBA00018867"/>
    </source>
</evidence>
<evidence type="ECO:0000256" key="5">
    <source>
        <dbReference type="PROSITE-ProRule" id="PRU00221"/>
    </source>
</evidence>
<dbReference type="Pfam" id="PF00400">
    <property type="entry name" value="WD40"/>
    <property type="match status" value="5"/>
</dbReference>
<dbReference type="GO" id="GO:0038202">
    <property type="term" value="P:TORC1 signaling"/>
    <property type="evidence" value="ECO:0007669"/>
    <property type="project" value="EnsemblFungi"/>
</dbReference>
<keyword evidence="7" id="KW-1185">Reference proteome</keyword>
<dbReference type="AlphaFoldDB" id="A0A139A4Z6"/>
<dbReference type="GO" id="GO:0034399">
    <property type="term" value="C:nuclear periphery"/>
    <property type="evidence" value="ECO:0007669"/>
    <property type="project" value="EnsemblFungi"/>
</dbReference>
<name>A0A139A4Z6_GONPJ</name>
<dbReference type="InterPro" id="IPR019775">
    <property type="entry name" value="WD40_repeat_CS"/>
</dbReference>
<dbReference type="OMA" id="VQRNYKH"/>
<dbReference type="InterPro" id="IPR015943">
    <property type="entry name" value="WD40/YVTN_repeat-like_dom_sf"/>
</dbReference>
<dbReference type="PROSITE" id="PS50294">
    <property type="entry name" value="WD_REPEATS_REGION"/>
    <property type="match status" value="3"/>
</dbReference>
<protein>
    <recommendedName>
        <fullName evidence="2">Target of rapamycin complex subunit LST8</fullName>
    </recommendedName>
</protein>
<dbReference type="InterPro" id="IPR001680">
    <property type="entry name" value="WD40_rpt"/>
</dbReference>
<dbReference type="GO" id="GO:0043539">
    <property type="term" value="F:protein serine/threonine kinase activator activity"/>
    <property type="evidence" value="ECO:0007669"/>
    <property type="project" value="EnsemblFungi"/>
</dbReference>
<dbReference type="SUPFAM" id="SSF50998">
    <property type="entry name" value="Quinoprotein alcohol dehydrogenase-like"/>
    <property type="match status" value="1"/>
</dbReference>
<dbReference type="GO" id="GO:0031505">
    <property type="term" value="P:fungal-type cell wall organization"/>
    <property type="evidence" value="ECO:0007669"/>
    <property type="project" value="EnsemblFungi"/>
</dbReference>
<proteinExistence type="inferred from homology"/>
<keyword evidence="3 5" id="KW-0853">WD repeat</keyword>
<dbReference type="GO" id="GO:0000329">
    <property type="term" value="C:fungal-type vacuole membrane"/>
    <property type="evidence" value="ECO:0007669"/>
    <property type="project" value="EnsemblFungi"/>
</dbReference>
<dbReference type="GO" id="GO:0001558">
    <property type="term" value="P:regulation of cell growth"/>
    <property type="evidence" value="ECO:0007669"/>
    <property type="project" value="EnsemblFungi"/>
</dbReference>
<dbReference type="EMBL" id="KQ965796">
    <property type="protein sequence ID" value="KXS11860.1"/>
    <property type="molecule type" value="Genomic_DNA"/>
</dbReference>
<dbReference type="GO" id="GO:0032956">
    <property type="term" value="P:regulation of actin cytoskeleton organization"/>
    <property type="evidence" value="ECO:0007669"/>
    <property type="project" value="TreeGrafter"/>
</dbReference>
<dbReference type="PROSITE" id="PS50082">
    <property type="entry name" value="WD_REPEATS_2"/>
    <property type="match status" value="3"/>
</dbReference>
<dbReference type="CDD" id="cd00200">
    <property type="entry name" value="WD40"/>
    <property type="match status" value="1"/>
</dbReference>
<dbReference type="OrthoDB" id="400at2759"/>
<dbReference type="SMART" id="SM00320">
    <property type="entry name" value="WD40"/>
    <property type="match status" value="6"/>
</dbReference>
<keyword evidence="4" id="KW-0677">Repeat</keyword>
<dbReference type="GO" id="GO:0000139">
    <property type="term" value="C:Golgi membrane"/>
    <property type="evidence" value="ECO:0007669"/>
    <property type="project" value="EnsemblFungi"/>
</dbReference>
<dbReference type="PROSITE" id="PS00678">
    <property type="entry name" value="WD_REPEATS_1"/>
    <property type="match status" value="2"/>
</dbReference>